<dbReference type="PROSITE" id="PS50181">
    <property type="entry name" value="FBOX"/>
    <property type="match status" value="1"/>
</dbReference>
<dbReference type="AlphaFoldDB" id="A0A0N5CG63"/>
<dbReference type="InterPro" id="IPR036047">
    <property type="entry name" value="F-box-like_dom_sf"/>
</dbReference>
<evidence type="ECO:0000259" key="1">
    <source>
        <dbReference type="PROSITE" id="PS50181"/>
    </source>
</evidence>
<keyword evidence="2" id="KW-1185">Reference proteome</keyword>
<name>A0A0N5CG63_STREA</name>
<reference evidence="3" key="1">
    <citation type="submission" date="2017-02" db="UniProtKB">
        <authorList>
            <consortium name="WormBaseParasite"/>
        </authorList>
    </citation>
    <scope>IDENTIFICATION</scope>
</reference>
<organism evidence="2 3">
    <name type="scientific">Strongyloides papillosus</name>
    <name type="common">Intestinal threadworm</name>
    <dbReference type="NCBI Taxonomy" id="174720"/>
    <lineage>
        <taxon>Eukaryota</taxon>
        <taxon>Metazoa</taxon>
        <taxon>Ecdysozoa</taxon>
        <taxon>Nematoda</taxon>
        <taxon>Chromadorea</taxon>
        <taxon>Rhabditida</taxon>
        <taxon>Tylenchina</taxon>
        <taxon>Panagrolaimomorpha</taxon>
        <taxon>Strongyloidoidea</taxon>
        <taxon>Strongyloididae</taxon>
        <taxon>Strongyloides</taxon>
    </lineage>
</organism>
<proteinExistence type="predicted"/>
<dbReference type="SUPFAM" id="SSF81383">
    <property type="entry name" value="F-box domain"/>
    <property type="match status" value="1"/>
</dbReference>
<feature type="domain" description="F-box" evidence="1">
    <location>
        <begin position="5"/>
        <end position="45"/>
    </location>
</feature>
<dbReference type="InterPro" id="IPR001810">
    <property type="entry name" value="F-box_dom"/>
</dbReference>
<accession>A0A0N5CG63</accession>
<dbReference type="WBParaSite" id="SPAL_0001684200.1">
    <property type="protein sequence ID" value="SPAL_0001684200.1"/>
    <property type="gene ID" value="SPAL_0001684200"/>
</dbReference>
<sequence length="317" mass="37114">MDKLEVNLLSLPDKSKLKIFKELDWRTLKNLKLVCRDFCFIIEKNIQCLDKPRVDYLQIFYNECRPFRVEHDLKECESTWTLETPIVVEFGDDCEFGKFLKNRNFTRINNLFLRNVANGGFIRLRNDSCPSENFSTIYFSAGLPNVIPSLKYLHVKICIAKGLGIPYNSNLLKEQSLRKLGLYGENESSSVAKKVIMDVLTNNPMLDYADTSNVAAQSLHAQITNHLFELGLLNPENRCDGRQYRLHFIRPVEFTFLDLLFYREFFDKIKFNNNLVVKNNRKGYYIANFMNCSNCGIEHKNSVRYCEYSRDLDVDFH</sequence>
<evidence type="ECO:0000313" key="2">
    <source>
        <dbReference type="Proteomes" id="UP000046392"/>
    </source>
</evidence>
<dbReference type="Proteomes" id="UP000046392">
    <property type="component" value="Unplaced"/>
</dbReference>
<evidence type="ECO:0000313" key="3">
    <source>
        <dbReference type="WBParaSite" id="SPAL_0001684200.1"/>
    </source>
</evidence>
<protein>
    <submittedName>
        <fullName evidence="3">F-box domain-containing protein</fullName>
    </submittedName>
</protein>